<evidence type="ECO:0000256" key="1">
    <source>
        <dbReference type="SAM" id="Phobius"/>
    </source>
</evidence>
<dbReference type="Proteomes" id="UP001501676">
    <property type="component" value="Unassembled WGS sequence"/>
</dbReference>
<feature type="transmembrane region" description="Helical" evidence="1">
    <location>
        <begin position="117"/>
        <end position="137"/>
    </location>
</feature>
<feature type="transmembrane region" description="Helical" evidence="1">
    <location>
        <begin position="59"/>
        <end position="76"/>
    </location>
</feature>
<feature type="transmembrane region" description="Helical" evidence="1">
    <location>
        <begin position="88"/>
        <end position="105"/>
    </location>
</feature>
<keyword evidence="3" id="KW-1185">Reference proteome</keyword>
<keyword evidence="1" id="KW-0472">Membrane</keyword>
<accession>A0ABP6T028</accession>
<organism evidence="2 3">
    <name type="scientific">Cryptosporangium minutisporangium</name>
    <dbReference type="NCBI Taxonomy" id="113569"/>
    <lineage>
        <taxon>Bacteria</taxon>
        <taxon>Bacillati</taxon>
        <taxon>Actinomycetota</taxon>
        <taxon>Actinomycetes</taxon>
        <taxon>Cryptosporangiales</taxon>
        <taxon>Cryptosporangiaceae</taxon>
        <taxon>Cryptosporangium</taxon>
    </lineage>
</organism>
<proteinExistence type="predicted"/>
<keyword evidence="1" id="KW-1133">Transmembrane helix</keyword>
<keyword evidence="1" id="KW-0812">Transmembrane</keyword>
<evidence type="ECO:0000313" key="2">
    <source>
        <dbReference type="EMBL" id="GAA3389022.1"/>
    </source>
</evidence>
<dbReference type="RefSeq" id="WP_345729427.1">
    <property type="nucleotide sequence ID" value="NZ_BAAAYN010000023.1"/>
</dbReference>
<evidence type="ECO:0000313" key="3">
    <source>
        <dbReference type="Proteomes" id="UP001501676"/>
    </source>
</evidence>
<protein>
    <submittedName>
        <fullName evidence="2">Uncharacterized protein</fullName>
    </submittedName>
</protein>
<sequence length="151" mass="15729">MTEASPRQMLDAATGAAQRARAQRHYRAAPFVLLGVVEMLVVVQPYLWRRIADIDVLPGLIPTLAVMVLVVAGVYGGSRPSTPRHGRAAFGITAGVTAAIVALTVTVGETALPDSAAWWIAGAVLSGVPMVALGAFVRNRSAVGDDGRARS</sequence>
<name>A0ABP6T028_9ACTN</name>
<dbReference type="EMBL" id="BAAAYN010000023">
    <property type="protein sequence ID" value="GAA3389022.1"/>
    <property type="molecule type" value="Genomic_DNA"/>
</dbReference>
<gene>
    <name evidence="2" type="ORF">GCM10020369_37560</name>
</gene>
<comment type="caution">
    <text evidence="2">The sequence shown here is derived from an EMBL/GenBank/DDBJ whole genome shotgun (WGS) entry which is preliminary data.</text>
</comment>
<feature type="transmembrane region" description="Helical" evidence="1">
    <location>
        <begin position="28"/>
        <end position="47"/>
    </location>
</feature>
<reference evidence="3" key="1">
    <citation type="journal article" date="2019" name="Int. J. Syst. Evol. Microbiol.">
        <title>The Global Catalogue of Microorganisms (GCM) 10K type strain sequencing project: providing services to taxonomists for standard genome sequencing and annotation.</title>
        <authorList>
            <consortium name="The Broad Institute Genomics Platform"/>
            <consortium name="The Broad Institute Genome Sequencing Center for Infectious Disease"/>
            <person name="Wu L."/>
            <person name="Ma J."/>
        </authorList>
    </citation>
    <scope>NUCLEOTIDE SEQUENCE [LARGE SCALE GENOMIC DNA]</scope>
    <source>
        <strain evidence="3">JCM 9458</strain>
    </source>
</reference>